<evidence type="ECO:0000313" key="3">
    <source>
        <dbReference type="Proteomes" id="UP000799441"/>
    </source>
</evidence>
<keyword evidence="1" id="KW-0732">Signal</keyword>
<keyword evidence="3" id="KW-1185">Reference proteome</keyword>
<evidence type="ECO:0000256" key="1">
    <source>
        <dbReference type="SAM" id="SignalP"/>
    </source>
</evidence>
<reference evidence="2" key="1">
    <citation type="journal article" date="2020" name="Stud. Mycol.">
        <title>101 Dothideomycetes genomes: a test case for predicting lifestyles and emergence of pathogens.</title>
        <authorList>
            <person name="Haridas S."/>
            <person name="Albert R."/>
            <person name="Binder M."/>
            <person name="Bloem J."/>
            <person name="Labutti K."/>
            <person name="Salamov A."/>
            <person name="Andreopoulos B."/>
            <person name="Baker S."/>
            <person name="Barry K."/>
            <person name="Bills G."/>
            <person name="Bluhm B."/>
            <person name="Cannon C."/>
            <person name="Castanera R."/>
            <person name="Culley D."/>
            <person name="Daum C."/>
            <person name="Ezra D."/>
            <person name="Gonzalez J."/>
            <person name="Henrissat B."/>
            <person name="Kuo A."/>
            <person name="Liang C."/>
            <person name="Lipzen A."/>
            <person name="Lutzoni F."/>
            <person name="Magnuson J."/>
            <person name="Mondo S."/>
            <person name="Nolan M."/>
            <person name="Ohm R."/>
            <person name="Pangilinan J."/>
            <person name="Park H.-J."/>
            <person name="Ramirez L."/>
            <person name="Alfaro M."/>
            <person name="Sun H."/>
            <person name="Tritt A."/>
            <person name="Yoshinaga Y."/>
            <person name="Zwiers L.-H."/>
            <person name="Turgeon B."/>
            <person name="Goodwin S."/>
            <person name="Spatafora J."/>
            <person name="Crous P."/>
            <person name="Grigoriev I."/>
        </authorList>
    </citation>
    <scope>NUCLEOTIDE SEQUENCE</scope>
    <source>
        <strain evidence="2">CBS 116435</strain>
    </source>
</reference>
<proteinExistence type="predicted"/>
<dbReference type="EMBL" id="MU003868">
    <property type="protein sequence ID" value="KAF2716581.1"/>
    <property type="molecule type" value="Genomic_DNA"/>
</dbReference>
<dbReference type="Proteomes" id="UP000799441">
    <property type="component" value="Unassembled WGS sequence"/>
</dbReference>
<dbReference type="AlphaFoldDB" id="A0A9P4UKS1"/>
<gene>
    <name evidence="2" type="ORF">K431DRAFT_316429</name>
</gene>
<sequence>MHSTKCILASLTACIAAVAAQNGTSFKQTFNPTTIEPFLHIDLLVDLPVNTTTAYGLVARVANRGGNVTGSIEGTIVPLGAAHELILPTSESRSIYTNQYTINTTDSATVLMNANAFLQYANEALYGIAAITFEAPEDKFGNLTYDSFVGQVSADFNTGEAVLDVYKLGPNGRVDGKPIPALLAPGSAGSPPAYSCQ</sequence>
<evidence type="ECO:0000313" key="2">
    <source>
        <dbReference type="EMBL" id="KAF2716581.1"/>
    </source>
</evidence>
<accession>A0A9P4UKS1</accession>
<dbReference type="Gene3D" id="2.40.160.20">
    <property type="match status" value="1"/>
</dbReference>
<organism evidence="2 3">
    <name type="scientific">Polychaeton citri CBS 116435</name>
    <dbReference type="NCBI Taxonomy" id="1314669"/>
    <lineage>
        <taxon>Eukaryota</taxon>
        <taxon>Fungi</taxon>
        <taxon>Dikarya</taxon>
        <taxon>Ascomycota</taxon>
        <taxon>Pezizomycotina</taxon>
        <taxon>Dothideomycetes</taxon>
        <taxon>Dothideomycetidae</taxon>
        <taxon>Capnodiales</taxon>
        <taxon>Capnodiaceae</taxon>
        <taxon>Polychaeton</taxon>
    </lineage>
</organism>
<feature type="chain" id="PRO_5040279722" evidence="1">
    <location>
        <begin position="21"/>
        <end position="197"/>
    </location>
</feature>
<dbReference type="Pfam" id="PF11578">
    <property type="entry name" value="DUF3237"/>
    <property type="match status" value="1"/>
</dbReference>
<name>A0A9P4UKS1_9PEZI</name>
<feature type="signal peptide" evidence="1">
    <location>
        <begin position="1"/>
        <end position="20"/>
    </location>
</feature>
<comment type="caution">
    <text evidence="2">The sequence shown here is derived from an EMBL/GenBank/DDBJ whole genome shotgun (WGS) entry which is preliminary data.</text>
</comment>
<protein>
    <submittedName>
        <fullName evidence="2">Uncharacterized protein</fullName>
    </submittedName>
</protein>
<dbReference type="OrthoDB" id="3426753at2759"/>